<evidence type="ECO:0000313" key="6">
    <source>
        <dbReference type="Proteomes" id="UP000887566"/>
    </source>
</evidence>
<dbReference type="PROSITE" id="PS50865">
    <property type="entry name" value="ZF_MYND_2"/>
    <property type="match status" value="1"/>
</dbReference>
<keyword evidence="6" id="KW-1185">Reference proteome</keyword>
<proteinExistence type="predicted"/>
<evidence type="ECO:0000256" key="4">
    <source>
        <dbReference type="PROSITE-ProRule" id="PRU00134"/>
    </source>
</evidence>
<evidence type="ECO:0000256" key="1">
    <source>
        <dbReference type="ARBA" id="ARBA00022723"/>
    </source>
</evidence>
<protein>
    <submittedName>
        <fullName evidence="7">MYND-type domain-containing protein</fullName>
    </submittedName>
</protein>
<dbReference type="AlphaFoldDB" id="A0A914W756"/>
<keyword evidence="1" id="KW-0479">Metal-binding</keyword>
<dbReference type="Gene3D" id="6.10.140.2220">
    <property type="match status" value="1"/>
</dbReference>
<dbReference type="InterPro" id="IPR011990">
    <property type="entry name" value="TPR-like_helical_dom_sf"/>
</dbReference>
<dbReference type="PANTHER" id="PTHR12197">
    <property type="entry name" value="HISTONE-LYSINE N-METHYLTRANSFERASE SMYD"/>
    <property type="match status" value="1"/>
</dbReference>
<reference evidence="7" key="1">
    <citation type="submission" date="2022-11" db="UniProtKB">
        <authorList>
            <consortium name="WormBaseParasite"/>
        </authorList>
    </citation>
    <scope>IDENTIFICATION</scope>
</reference>
<dbReference type="InterPro" id="IPR050869">
    <property type="entry name" value="H3K4_H4K5_MeTrfase"/>
</dbReference>
<dbReference type="InterPro" id="IPR002893">
    <property type="entry name" value="Znf_MYND"/>
</dbReference>
<evidence type="ECO:0000256" key="3">
    <source>
        <dbReference type="ARBA" id="ARBA00022833"/>
    </source>
</evidence>
<sequence>MATTSADDGGGRPLFEEWPFAYVVKSSHIQNVGDESQYLPERALQRCSRCGLARYCNRNCQTSAFKDHKEECKLLARTNGFVPDTTSRLMARIIFKRNAEYQPDARLPEQLHKRRFQDLMNHADDILKDPIRSEQFKDCCKALEIFFGSEKCPPTNDLLDVFGKIITNAYGINVNGLDMAYGLYVGASVLDHSCNPDATYTFDGPKIAIHPLKAGLRAVSPYDDKEMRSIRCLHCSSGAALLDDDEKAATCQICGKANDAADAVALMNEIKAYLCSVRQEPEIKCSLLISRARQLLSDINVYMWHLNVQLQNIWVDAGRNDEAFVCCEQSLIVRRRFMNPNDELLLNQLTNAANFMMRNPSRAKECIPLLTEAQKGYSFTFGANYGPAQECRRLLDIVQNRSKYKKWLSE</sequence>
<keyword evidence="2 4" id="KW-0863">Zinc-finger</keyword>
<name>A0A914W756_9BILA</name>
<evidence type="ECO:0000259" key="5">
    <source>
        <dbReference type="PROSITE" id="PS50865"/>
    </source>
</evidence>
<dbReference type="Gene3D" id="1.25.40.10">
    <property type="entry name" value="Tetratricopeptide repeat domain"/>
    <property type="match status" value="1"/>
</dbReference>
<evidence type="ECO:0000256" key="2">
    <source>
        <dbReference type="ARBA" id="ARBA00022771"/>
    </source>
</evidence>
<dbReference type="GO" id="GO:0005634">
    <property type="term" value="C:nucleus"/>
    <property type="evidence" value="ECO:0007669"/>
    <property type="project" value="TreeGrafter"/>
</dbReference>
<dbReference type="GO" id="GO:0008270">
    <property type="term" value="F:zinc ion binding"/>
    <property type="evidence" value="ECO:0007669"/>
    <property type="project" value="UniProtKB-KW"/>
</dbReference>
<dbReference type="Pfam" id="PF01753">
    <property type="entry name" value="zf-MYND"/>
    <property type="match status" value="1"/>
</dbReference>
<dbReference type="InterPro" id="IPR046341">
    <property type="entry name" value="SET_dom_sf"/>
</dbReference>
<organism evidence="6 7">
    <name type="scientific">Plectus sambesii</name>
    <dbReference type="NCBI Taxonomy" id="2011161"/>
    <lineage>
        <taxon>Eukaryota</taxon>
        <taxon>Metazoa</taxon>
        <taxon>Ecdysozoa</taxon>
        <taxon>Nematoda</taxon>
        <taxon>Chromadorea</taxon>
        <taxon>Plectida</taxon>
        <taxon>Plectina</taxon>
        <taxon>Plectoidea</taxon>
        <taxon>Plectidae</taxon>
        <taxon>Plectus</taxon>
    </lineage>
</organism>
<dbReference type="Gene3D" id="2.170.270.10">
    <property type="entry name" value="SET domain"/>
    <property type="match status" value="1"/>
</dbReference>
<dbReference type="SUPFAM" id="SSF82199">
    <property type="entry name" value="SET domain"/>
    <property type="match status" value="1"/>
</dbReference>
<feature type="domain" description="MYND-type" evidence="5">
    <location>
        <begin position="29"/>
        <end position="72"/>
    </location>
</feature>
<keyword evidence="3" id="KW-0862">Zinc</keyword>
<evidence type="ECO:0000313" key="7">
    <source>
        <dbReference type="WBParaSite" id="PSAMB.scaffold320size56813.g4667.t1"/>
    </source>
</evidence>
<dbReference type="WBParaSite" id="PSAMB.scaffold320size56813.g4667.t1">
    <property type="protein sequence ID" value="PSAMB.scaffold320size56813.g4667.t1"/>
    <property type="gene ID" value="PSAMB.scaffold320size56813.g4667"/>
</dbReference>
<dbReference type="Proteomes" id="UP000887566">
    <property type="component" value="Unplaced"/>
</dbReference>
<accession>A0A914W756</accession>
<dbReference type="SUPFAM" id="SSF144232">
    <property type="entry name" value="HIT/MYND zinc finger-like"/>
    <property type="match status" value="1"/>
</dbReference>
<dbReference type="PANTHER" id="PTHR12197:SF251">
    <property type="entry name" value="EG:BACR7C10.4 PROTEIN"/>
    <property type="match status" value="1"/>
</dbReference>